<feature type="compositionally biased region" description="Polar residues" evidence="3">
    <location>
        <begin position="12"/>
        <end position="21"/>
    </location>
</feature>
<feature type="region of interest" description="Disordered" evidence="3">
    <location>
        <begin position="1"/>
        <end position="21"/>
    </location>
</feature>
<dbReference type="Pfam" id="PF15739">
    <property type="entry name" value="TSNAXIP1_N"/>
    <property type="match status" value="1"/>
</dbReference>
<name>A0A401S9K5_CHIPU</name>
<evidence type="ECO:0000256" key="2">
    <source>
        <dbReference type="SAM" id="Coils"/>
    </source>
</evidence>
<organism evidence="5 6">
    <name type="scientific">Chiloscyllium punctatum</name>
    <name type="common">Brownbanded bambooshark</name>
    <name type="synonym">Hemiscyllium punctatum</name>
    <dbReference type="NCBI Taxonomy" id="137246"/>
    <lineage>
        <taxon>Eukaryota</taxon>
        <taxon>Metazoa</taxon>
        <taxon>Chordata</taxon>
        <taxon>Craniata</taxon>
        <taxon>Vertebrata</taxon>
        <taxon>Chondrichthyes</taxon>
        <taxon>Elasmobranchii</taxon>
        <taxon>Galeomorphii</taxon>
        <taxon>Galeoidea</taxon>
        <taxon>Orectolobiformes</taxon>
        <taxon>Hemiscylliidae</taxon>
        <taxon>Chiloscyllium</taxon>
    </lineage>
</organism>
<dbReference type="PANTHER" id="PTHR16306:SF0">
    <property type="entry name" value="TRANSLIN-ASSOCIATED FACTOR X-INTERACTING PROTEIN 1"/>
    <property type="match status" value="1"/>
</dbReference>
<dbReference type="PROSITE" id="PS50222">
    <property type="entry name" value="EF_HAND_2"/>
    <property type="match status" value="1"/>
</dbReference>
<dbReference type="GO" id="GO:0005737">
    <property type="term" value="C:cytoplasm"/>
    <property type="evidence" value="ECO:0007669"/>
    <property type="project" value="TreeGrafter"/>
</dbReference>
<dbReference type="Gene3D" id="1.10.238.10">
    <property type="entry name" value="EF-hand"/>
    <property type="match status" value="1"/>
</dbReference>
<dbReference type="InterPro" id="IPR002048">
    <property type="entry name" value="EF_hand_dom"/>
</dbReference>
<proteinExistence type="predicted"/>
<dbReference type="OrthoDB" id="261426at2759"/>
<dbReference type="EMBL" id="BEZZ01000147">
    <property type="protein sequence ID" value="GCC27030.1"/>
    <property type="molecule type" value="Genomic_DNA"/>
</dbReference>
<dbReference type="Proteomes" id="UP000287033">
    <property type="component" value="Unassembled WGS sequence"/>
</dbReference>
<protein>
    <recommendedName>
        <fullName evidence="4">EF-hand domain-containing protein</fullName>
    </recommendedName>
</protein>
<dbReference type="InterPro" id="IPR011992">
    <property type="entry name" value="EF-hand-dom_pair"/>
</dbReference>
<dbReference type="GO" id="GO:0005509">
    <property type="term" value="F:calcium ion binding"/>
    <property type="evidence" value="ECO:0007669"/>
    <property type="project" value="InterPro"/>
</dbReference>
<evidence type="ECO:0000256" key="3">
    <source>
        <dbReference type="SAM" id="MobiDB-lite"/>
    </source>
</evidence>
<dbReference type="InterPro" id="IPR032755">
    <property type="entry name" value="TSNAXIP1_N"/>
</dbReference>
<comment type="caution">
    <text evidence="5">The sequence shown here is derived from an EMBL/GenBank/DDBJ whole genome shotgun (WGS) entry which is preliminary data.</text>
</comment>
<dbReference type="STRING" id="137246.A0A401S9K5"/>
<dbReference type="AlphaFoldDB" id="A0A401S9K5"/>
<feature type="coiled-coil region" evidence="2">
    <location>
        <begin position="288"/>
        <end position="345"/>
    </location>
</feature>
<evidence type="ECO:0000259" key="4">
    <source>
        <dbReference type="PROSITE" id="PS50222"/>
    </source>
</evidence>
<dbReference type="SUPFAM" id="SSF47473">
    <property type="entry name" value="EF-hand"/>
    <property type="match status" value="1"/>
</dbReference>
<dbReference type="OMA" id="EWGYNLH"/>
<feature type="domain" description="EF-hand" evidence="4">
    <location>
        <begin position="505"/>
        <end position="540"/>
    </location>
</feature>
<evidence type="ECO:0000313" key="5">
    <source>
        <dbReference type="EMBL" id="GCC27030.1"/>
    </source>
</evidence>
<evidence type="ECO:0000256" key="1">
    <source>
        <dbReference type="ARBA" id="ARBA00023054"/>
    </source>
</evidence>
<reference evidence="5 6" key="1">
    <citation type="journal article" date="2018" name="Nat. Ecol. Evol.">
        <title>Shark genomes provide insights into elasmobranch evolution and the origin of vertebrates.</title>
        <authorList>
            <person name="Hara Y"/>
            <person name="Yamaguchi K"/>
            <person name="Onimaru K"/>
            <person name="Kadota M"/>
            <person name="Koyanagi M"/>
            <person name="Keeley SD"/>
            <person name="Tatsumi K"/>
            <person name="Tanaka K"/>
            <person name="Motone F"/>
            <person name="Kageyama Y"/>
            <person name="Nozu R"/>
            <person name="Adachi N"/>
            <person name="Nishimura O"/>
            <person name="Nakagawa R"/>
            <person name="Tanegashima C"/>
            <person name="Kiyatake I"/>
            <person name="Matsumoto R"/>
            <person name="Murakumo K"/>
            <person name="Nishida K"/>
            <person name="Terakita A"/>
            <person name="Kuratani S"/>
            <person name="Sato K"/>
            <person name="Hyodo S Kuraku.S."/>
        </authorList>
    </citation>
    <scope>NUCLEOTIDE SEQUENCE [LARGE SCALE GENOMIC DNA]</scope>
</reference>
<sequence length="672" mass="77068">MFTDIGGCEKTQGLSSQGGTTRKLNANAPPCLTYQLHGSNIKYHLPQKQLLPSVEKNDGYLSNWPGHVGGEIVQQKQAFQPSNVNRFHGFDITNVNNAPKPRFLQQLETHLRKELQVLDLSGPNAQEVTLQAYREVFEYFIEDLKTYKPLLSAIKNEYEITIAHLRNRIRELEPLKSLLVATSETCEQRIIALQEEERFEVQSLKNEKVELLDKIDYLLRVQDSLETQVRKLQKELAAEYERYREQHDARKLLISDMNNLRYQQEKSKDSHTEEAEAVEDTVKLKLALKVAREDLKALQVELNAMKAEYGDVIPRRDFEVLDKNYNELSEKNESLQKQYFQMKQEYTTLLEVNKHITLERDKLSAKVEVFKTKMAGGLSLSQLENSPIEADEDYFEGLGTGEDVIAYLRHDGLIKNVNLAKESITKVLKEVWKEKMAADLQIGTRSSLPEFFHNFLQKKYGDSALLWAYNIYYGCRDHQKDEFISLFFSILNGIVDESVYHGQIEHIAHVLEQLNHSDTSRKGILSKQEFSQTLKTALPNKNEKYIQELIVAATTQLGDEKKIKYNTLFEENAEGTAGAFIALLQSQYTAEKTIYLDELRKALEDKEELTEADLKKAFQTIDPSIDPQTLATYLAQGFQTTKEQLDQAAAVDTDTVLDRLQASDIKRVGPRK</sequence>
<keyword evidence="6" id="KW-1185">Reference proteome</keyword>
<keyword evidence="1 2" id="KW-0175">Coiled coil</keyword>
<accession>A0A401S9K5</accession>
<evidence type="ECO:0000313" key="6">
    <source>
        <dbReference type="Proteomes" id="UP000287033"/>
    </source>
</evidence>
<gene>
    <name evidence="5" type="ORF">chiPu_0005451</name>
</gene>
<dbReference type="PANTHER" id="PTHR16306">
    <property type="entry name" value="TRANSLIN-ASSOCIATED FACTOR X-INTERACTING PROTEIN 1"/>
    <property type="match status" value="1"/>
</dbReference>
<feature type="coiled-coil region" evidence="2">
    <location>
        <begin position="194"/>
        <end position="242"/>
    </location>
</feature>